<dbReference type="EMBL" id="CAJHIT010000009">
    <property type="protein sequence ID" value="CAD6505368.1"/>
    <property type="molecule type" value="Genomic_DNA"/>
</dbReference>
<protein>
    <submittedName>
        <fullName evidence="3">BgTH12-00859</fullName>
    </submittedName>
</protein>
<keyword evidence="2" id="KW-1133">Transmembrane helix</keyword>
<sequence>MSSSVLLCFRKPSLQSSSISGSIRPQLDSEKRENEFIYAQSPLNLLPDPSRHHELTGTRVRRDLVTPPASLWNRNPQAQLPSEPGEVESRVSQAVQECSAQASLSLESALKSMSSAIASANLASSDAQQSAEQAISLANVSASRAISSAMATQVGDKTTLQTEATVGSATESIASGGTSPSMLPTSTSNQIQTNCPSAQATNVIRMTGPQLALAIIGTIIFSSLVTFLLFFFFRRHRRQMKNHARDFQQNSPEAQLRAAGTRNIGSEIDKGGKILLRDEQGMQLVKKPTLVDVSLNRRGEESRSLKKTVVQWDPSKGPTVLPIKPFSELLPTIPAALDTTGVLMTDETEKCLTPGEQATPIPLSKCYEEDLEDAAESPVAFLSPSPHVTEESKQIPAPQASFHSLPTTEQPVRNTAEWLVARDENLGECLAPDVDSSQICTVTDKPLPPSKPDNQEYSHSINTSCVGLAF</sequence>
<evidence type="ECO:0000313" key="4">
    <source>
        <dbReference type="Proteomes" id="UP000683417"/>
    </source>
</evidence>
<gene>
    <name evidence="3" type="ORF">BGTH12_LOCUS6726</name>
</gene>
<feature type="region of interest" description="Disordered" evidence="1">
    <location>
        <begin position="165"/>
        <end position="189"/>
    </location>
</feature>
<name>A0A9W4D6V0_BLUGR</name>
<accession>A0A9W4D6V0</accession>
<dbReference type="AlphaFoldDB" id="A0A9W4D6V0"/>
<evidence type="ECO:0000256" key="2">
    <source>
        <dbReference type="SAM" id="Phobius"/>
    </source>
</evidence>
<organism evidence="3 4">
    <name type="scientific">Blumeria graminis f. sp. triticale</name>
    <dbReference type="NCBI Taxonomy" id="1689686"/>
    <lineage>
        <taxon>Eukaryota</taxon>
        <taxon>Fungi</taxon>
        <taxon>Dikarya</taxon>
        <taxon>Ascomycota</taxon>
        <taxon>Pezizomycotina</taxon>
        <taxon>Leotiomycetes</taxon>
        <taxon>Erysiphales</taxon>
        <taxon>Erysiphaceae</taxon>
        <taxon>Blumeria</taxon>
    </lineage>
</organism>
<comment type="caution">
    <text evidence="3">The sequence shown here is derived from an EMBL/GenBank/DDBJ whole genome shotgun (WGS) entry which is preliminary data.</text>
</comment>
<dbReference type="Proteomes" id="UP000683417">
    <property type="component" value="Unassembled WGS sequence"/>
</dbReference>
<keyword evidence="2" id="KW-0812">Transmembrane</keyword>
<reference evidence="3" key="1">
    <citation type="submission" date="2020-10" db="EMBL/GenBank/DDBJ databases">
        <authorList>
            <person name="Muller C M."/>
        </authorList>
    </citation>
    <scope>NUCLEOTIDE SEQUENCE</scope>
    <source>
        <strain evidence="3">THUN-12</strain>
    </source>
</reference>
<evidence type="ECO:0000313" key="3">
    <source>
        <dbReference type="EMBL" id="CAD6505368.1"/>
    </source>
</evidence>
<keyword evidence="2" id="KW-0472">Membrane</keyword>
<feature type="transmembrane region" description="Helical" evidence="2">
    <location>
        <begin position="211"/>
        <end position="233"/>
    </location>
</feature>
<evidence type="ECO:0000256" key="1">
    <source>
        <dbReference type="SAM" id="MobiDB-lite"/>
    </source>
</evidence>
<proteinExistence type="predicted"/>